<dbReference type="EMBL" id="JACGCI010000031">
    <property type="protein sequence ID" value="KAF6755228.1"/>
    <property type="molecule type" value="Genomic_DNA"/>
</dbReference>
<feature type="compositionally biased region" description="Basic residues" evidence="2">
    <location>
        <begin position="296"/>
        <end position="312"/>
    </location>
</feature>
<gene>
    <name evidence="3" type="ORF">DFP72DRAFT_847790</name>
</gene>
<evidence type="ECO:0000256" key="1">
    <source>
        <dbReference type="SAM" id="Coils"/>
    </source>
</evidence>
<organism evidence="3 4">
    <name type="scientific">Ephemerocybe angulata</name>
    <dbReference type="NCBI Taxonomy" id="980116"/>
    <lineage>
        <taxon>Eukaryota</taxon>
        <taxon>Fungi</taxon>
        <taxon>Dikarya</taxon>
        <taxon>Basidiomycota</taxon>
        <taxon>Agaricomycotina</taxon>
        <taxon>Agaricomycetes</taxon>
        <taxon>Agaricomycetidae</taxon>
        <taxon>Agaricales</taxon>
        <taxon>Agaricineae</taxon>
        <taxon>Psathyrellaceae</taxon>
        <taxon>Ephemerocybe</taxon>
    </lineage>
</organism>
<accession>A0A8H6I0L8</accession>
<feature type="compositionally biased region" description="Polar residues" evidence="2">
    <location>
        <begin position="390"/>
        <end position="402"/>
    </location>
</feature>
<feature type="coiled-coil region" evidence="1">
    <location>
        <begin position="120"/>
        <end position="147"/>
    </location>
</feature>
<proteinExistence type="predicted"/>
<sequence>MSFAAFLEGGQTPRRKRWMSTQSQNELGSRKPGIRSLSRKYGHRRGSMIGWRFEKSQQVKAKKPKVVITTTKAAPRVRSDAQIYAKGIGADKVKEEVDLIMDLEKAPVKKRISIFNRVACKAYGEESEEVKEEVSKEKNEKRDKRRAAIMVSVLYSHERSAIESLPDAMGAFLDEMGPRTGWTFTILAGGPDLGDPEGNIATFAYHYGKNKDGRTFSKAHPSMVGMVLKEYSAFCHEVTPFEDRIFRSLKPNPAALAQREIIERTKGIPVAPSIPIEPVVNEDGEVNEEVLSVMSTKKKARSGKKRGKKKGKAAAAQQTAVTEEAGADGRAGSSVSARAGGKRAGDRVGSTLTVEASTVGENAGGREEQQEEAGPRQGGGIEPDGDANLTAGTNPSPNNTTHPIMFDPNLSPGGHPVNPQSFEGNPLMAALYADAVPNWDTVSQFQPLHQRPGMLPEPHPPTNEEDADEESRGLAIGIQADRQSAKRAREAGDASDDDGDRRRPTRTKKAVALEMPPWFNKAKAYLVEGLDIPSWQSCIVAWAEFEERQLLARSPRMGAVKERPEQLTTWMVSRKYHQIPEIDDMTAFADQWCTWWKEMQPTVRKHFFKDDLPAPMEAKFDMSAVKVGGLSGLLSVLTGLKWWAERRDYDRRWLDAVVGMRACFEHFNKQR</sequence>
<feature type="compositionally biased region" description="Basic and acidic residues" evidence="2">
    <location>
        <begin position="483"/>
        <end position="492"/>
    </location>
</feature>
<dbReference type="AlphaFoldDB" id="A0A8H6I0L8"/>
<comment type="caution">
    <text evidence="3">The sequence shown here is derived from an EMBL/GenBank/DDBJ whole genome shotgun (WGS) entry which is preliminary data.</text>
</comment>
<name>A0A8H6I0L8_9AGAR</name>
<keyword evidence="4" id="KW-1185">Reference proteome</keyword>
<evidence type="ECO:0000313" key="4">
    <source>
        <dbReference type="Proteomes" id="UP000521943"/>
    </source>
</evidence>
<feature type="region of interest" description="Disordered" evidence="2">
    <location>
        <begin position="449"/>
        <end position="508"/>
    </location>
</feature>
<reference evidence="3 4" key="1">
    <citation type="submission" date="2020-07" db="EMBL/GenBank/DDBJ databases">
        <title>Comparative genomics of pyrophilous fungi reveals a link between fire events and developmental genes.</title>
        <authorList>
            <consortium name="DOE Joint Genome Institute"/>
            <person name="Steindorff A.S."/>
            <person name="Carver A."/>
            <person name="Calhoun S."/>
            <person name="Stillman K."/>
            <person name="Liu H."/>
            <person name="Lipzen A."/>
            <person name="Pangilinan J."/>
            <person name="Labutti K."/>
            <person name="Bruns T.D."/>
            <person name="Grigoriev I.V."/>
        </authorList>
    </citation>
    <scope>NUCLEOTIDE SEQUENCE [LARGE SCALE GENOMIC DNA]</scope>
    <source>
        <strain evidence="3 4">CBS 144469</strain>
    </source>
</reference>
<evidence type="ECO:0000313" key="3">
    <source>
        <dbReference type="EMBL" id="KAF6755228.1"/>
    </source>
</evidence>
<dbReference type="OrthoDB" id="2803783at2759"/>
<feature type="region of interest" description="Disordered" evidence="2">
    <location>
        <begin position="294"/>
        <end position="421"/>
    </location>
</feature>
<evidence type="ECO:0000256" key="2">
    <source>
        <dbReference type="SAM" id="MobiDB-lite"/>
    </source>
</evidence>
<dbReference type="Proteomes" id="UP000521943">
    <property type="component" value="Unassembled WGS sequence"/>
</dbReference>
<protein>
    <submittedName>
        <fullName evidence="3">Uncharacterized protein</fullName>
    </submittedName>
</protein>
<feature type="region of interest" description="Disordered" evidence="2">
    <location>
        <begin position="1"/>
        <end position="37"/>
    </location>
</feature>
<keyword evidence="1" id="KW-0175">Coiled coil</keyword>